<evidence type="ECO:0000256" key="8">
    <source>
        <dbReference type="RuleBase" id="RU363041"/>
    </source>
</evidence>
<dbReference type="PANTHER" id="PTHR30269">
    <property type="entry name" value="TRANSMEMBRANE PROTEIN YFCA"/>
    <property type="match status" value="1"/>
</dbReference>
<dbReference type="InterPro" id="IPR002781">
    <property type="entry name" value="TM_pro_TauE-like"/>
</dbReference>
<feature type="transmembrane region" description="Helical" evidence="8">
    <location>
        <begin position="33"/>
        <end position="50"/>
    </location>
</feature>
<keyword evidence="5 8" id="KW-0812">Transmembrane</keyword>
<reference evidence="9 10" key="1">
    <citation type="submission" date="2016-09" db="EMBL/GenBank/DDBJ databases">
        <title>Alteromonas lipolytica, a new species isolated from sea water.</title>
        <authorList>
            <person name="Wu Y.-H."/>
            <person name="Cheng H."/>
            <person name="Xu X.-W."/>
        </authorList>
    </citation>
    <scope>NUCLEOTIDE SEQUENCE [LARGE SCALE GENOMIC DNA]</scope>
    <source>
        <strain evidence="9 10">JW12</strain>
    </source>
</reference>
<feature type="transmembrane region" description="Helical" evidence="8">
    <location>
        <begin position="57"/>
        <end position="74"/>
    </location>
</feature>
<evidence type="ECO:0000256" key="7">
    <source>
        <dbReference type="ARBA" id="ARBA00023136"/>
    </source>
</evidence>
<evidence type="ECO:0000256" key="6">
    <source>
        <dbReference type="ARBA" id="ARBA00022989"/>
    </source>
</evidence>
<evidence type="ECO:0000256" key="2">
    <source>
        <dbReference type="ARBA" id="ARBA00009142"/>
    </source>
</evidence>
<keyword evidence="10" id="KW-1185">Reference proteome</keyword>
<protein>
    <recommendedName>
        <fullName evidence="8">Probable membrane transporter protein</fullName>
    </recommendedName>
</protein>
<evidence type="ECO:0000256" key="1">
    <source>
        <dbReference type="ARBA" id="ARBA00004651"/>
    </source>
</evidence>
<keyword evidence="7 8" id="KW-0472">Membrane</keyword>
<dbReference type="Proteomes" id="UP000176037">
    <property type="component" value="Unassembled WGS sequence"/>
</dbReference>
<evidence type="ECO:0000313" key="10">
    <source>
        <dbReference type="Proteomes" id="UP000176037"/>
    </source>
</evidence>
<dbReference type="STRING" id="1856405.BFC17_19815"/>
<evidence type="ECO:0000256" key="4">
    <source>
        <dbReference type="ARBA" id="ARBA00022475"/>
    </source>
</evidence>
<feature type="transmembrane region" description="Helical" evidence="8">
    <location>
        <begin position="139"/>
        <end position="167"/>
    </location>
</feature>
<feature type="transmembrane region" description="Helical" evidence="8">
    <location>
        <begin position="179"/>
        <end position="199"/>
    </location>
</feature>
<dbReference type="InterPro" id="IPR052017">
    <property type="entry name" value="TSUP"/>
</dbReference>
<gene>
    <name evidence="9" type="ORF">BFC17_19815</name>
</gene>
<keyword evidence="3" id="KW-0813">Transport</keyword>
<comment type="caution">
    <text evidence="9">The sequence shown here is derived from an EMBL/GenBank/DDBJ whole genome shotgun (WGS) entry which is preliminary data.</text>
</comment>
<keyword evidence="6 8" id="KW-1133">Transmembrane helix</keyword>
<proteinExistence type="inferred from homology"/>
<dbReference type="GO" id="GO:0005886">
    <property type="term" value="C:plasma membrane"/>
    <property type="evidence" value="ECO:0007669"/>
    <property type="project" value="UniProtKB-SubCell"/>
</dbReference>
<feature type="transmembrane region" description="Helical" evidence="8">
    <location>
        <begin position="7"/>
        <end position="27"/>
    </location>
</feature>
<comment type="similarity">
    <text evidence="2 8">Belongs to the 4-toluene sulfonate uptake permease (TSUP) (TC 2.A.102) family.</text>
</comment>
<dbReference type="Pfam" id="PF01925">
    <property type="entry name" value="TauE"/>
    <property type="match status" value="1"/>
</dbReference>
<organism evidence="9 10">
    <name type="scientific">Alteromonas lipolytica</name>
    <dbReference type="NCBI Taxonomy" id="1856405"/>
    <lineage>
        <taxon>Bacteria</taxon>
        <taxon>Pseudomonadati</taxon>
        <taxon>Pseudomonadota</taxon>
        <taxon>Gammaproteobacteria</taxon>
        <taxon>Alteromonadales</taxon>
        <taxon>Alteromonadaceae</taxon>
        <taxon>Alteromonas/Salinimonas group</taxon>
        <taxon>Alteromonas</taxon>
    </lineage>
</organism>
<dbReference type="EMBL" id="MJIC01000014">
    <property type="protein sequence ID" value="OFI33818.1"/>
    <property type="molecule type" value="Genomic_DNA"/>
</dbReference>
<accession>A0A1E8FE02</accession>
<name>A0A1E8FE02_9ALTE</name>
<dbReference type="AlphaFoldDB" id="A0A1E8FE02"/>
<feature type="transmembrane region" description="Helical" evidence="8">
    <location>
        <begin position="235"/>
        <end position="252"/>
    </location>
</feature>
<comment type="subcellular location">
    <subcellularLocation>
        <location evidence="1 8">Cell membrane</location>
        <topology evidence="1 8">Multi-pass membrane protein</topology>
    </subcellularLocation>
</comment>
<sequence>MFKVVQLVAIEALSAFDIALVLTIGFMVGLAKAGIHGLTLLSVPLLALLFGGKHSSGVMLPMLIMADIFAVHHYHRHANWQFLIKLFPSAFVGVLIGTWLGEHINDALFMQIMAVIIFASVGLMLWLERNKAAVPDYTWFAILAGVLGGFTTMVGNLAGSVMAVYLLSMRLPKNEFIGTAAWFFLVINLFKVPFHVFIWETISWPSFTLNLLALPVIVAGVYIGIWLVKRINEKYYRWLVIGMTLLAAAALLPG</sequence>
<feature type="transmembrane region" description="Helical" evidence="8">
    <location>
        <begin position="211"/>
        <end position="228"/>
    </location>
</feature>
<evidence type="ECO:0000313" key="9">
    <source>
        <dbReference type="EMBL" id="OFI33818.1"/>
    </source>
</evidence>
<feature type="transmembrane region" description="Helical" evidence="8">
    <location>
        <begin position="107"/>
        <end position="127"/>
    </location>
</feature>
<dbReference type="PANTHER" id="PTHR30269:SF23">
    <property type="entry name" value="MEMBRANE TRANSPORTER PROTEIN YDHB-RELATED"/>
    <property type="match status" value="1"/>
</dbReference>
<keyword evidence="4 8" id="KW-1003">Cell membrane</keyword>
<evidence type="ECO:0000256" key="5">
    <source>
        <dbReference type="ARBA" id="ARBA00022692"/>
    </source>
</evidence>
<evidence type="ECO:0000256" key="3">
    <source>
        <dbReference type="ARBA" id="ARBA00022448"/>
    </source>
</evidence>
<feature type="transmembrane region" description="Helical" evidence="8">
    <location>
        <begin position="80"/>
        <end position="100"/>
    </location>
</feature>